<dbReference type="EMBL" id="JAAAHW010010395">
    <property type="protein sequence ID" value="KAF9926646.1"/>
    <property type="molecule type" value="Genomic_DNA"/>
</dbReference>
<protein>
    <recommendedName>
        <fullName evidence="3">Post-SET domain-containing protein</fullName>
    </recommendedName>
</protein>
<keyword evidence="5" id="KW-1185">Reference proteome</keyword>
<evidence type="ECO:0000256" key="1">
    <source>
        <dbReference type="ARBA" id="ARBA00022603"/>
    </source>
</evidence>
<evidence type="ECO:0000313" key="4">
    <source>
        <dbReference type="EMBL" id="KAF9926646.1"/>
    </source>
</evidence>
<evidence type="ECO:0000259" key="3">
    <source>
        <dbReference type="PROSITE" id="PS50868"/>
    </source>
</evidence>
<dbReference type="InterPro" id="IPR053201">
    <property type="entry name" value="Flavunoidine_N-MTase"/>
</dbReference>
<accession>A0A9P6LR60</accession>
<gene>
    <name evidence="4" type="ORF">BGZ65_007201</name>
</gene>
<proteinExistence type="predicted"/>
<reference evidence="4" key="1">
    <citation type="journal article" date="2020" name="Fungal Divers.">
        <title>Resolving the Mortierellaceae phylogeny through synthesis of multi-gene phylogenetics and phylogenomics.</title>
        <authorList>
            <person name="Vandepol N."/>
            <person name="Liber J."/>
            <person name="Desiro A."/>
            <person name="Na H."/>
            <person name="Kennedy M."/>
            <person name="Barry K."/>
            <person name="Grigoriev I.V."/>
            <person name="Miller A.N."/>
            <person name="O'Donnell K."/>
            <person name="Stajich J.E."/>
            <person name="Bonito G."/>
        </authorList>
    </citation>
    <scope>NUCLEOTIDE SEQUENCE</scope>
    <source>
        <strain evidence="4">MES-2147</strain>
    </source>
</reference>
<evidence type="ECO:0000256" key="2">
    <source>
        <dbReference type="ARBA" id="ARBA00022679"/>
    </source>
</evidence>
<dbReference type="AlphaFoldDB" id="A0A9P6LR60"/>
<dbReference type="Proteomes" id="UP000749646">
    <property type="component" value="Unassembled WGS sequence"/>
</dbReference>
<name>A0A9P6LR60_9FUNG</name>
<dbReference type="InterPro" id="IPR003616">
    <property type="entry name" value="Post-SET_dom"/>
</dbReference>
<sequence>MPVTFTKVENITDAAAVKSAYVPTHPGKFEVIYAEGDYNSMLIASKPYAKGEIICNVEGATVGSKTYTSVQVAKDGHIELNSDLVYMNHSCNPSIILDMDKRIVVAAVDLKPGDNMTFFYPSSEWDMSQPFPCWCGADKCIKTINGAKFLTKEQVSNQFIALHIQELMEERDAAKAKEKAE</sequence>
<evidence type="ECO:0000313" key="5">
    <source>
        <dbReference type="Proteomes" id="UP000749646"/>
    </source>
</evidence>
<dbReference type="Gene3D" id="2.170.270.10">
    <property type="entry name" value="SET domain"/>
    <property type="match status" value="1"/>
</dbReference>
<dbReference type="InterPro" id="IPR046341">
    <property type="entry name" value="SET_dom_sf"/>
</dbReference>
<dbReference type="GO" id="GO:0008168">
    <property type="term" value="F:methyltransferase activity"/>
    <property type="evidence" value="ECO:0007669"/>
    <property type="project" value="UniProtKB-KW"/>
</dbReference>
<feature type="domain" description="Post-SET" evidence="3">
    <location>
        <begin position="129"/>
        <end position="145"/>
    </location>
</feature>
<dbReference type="SUPFAM" id="SSF82199">
    <property type="entry name" value="SET domain"/>
    <property type="match status" value="1"/>
</dbReference>
<comment type="caution">
    <text evidence="4">The sequence shown here is derived from an EMBL/GenBank/DDBJ whole genome shotgun (WGS) entry which is preliminary data.</text>
</comment>
<keyword evidence="1" id="KW-0489">Methyltransferase</keyword>
<dbReference type="PANTHER" id="PTHR12350">
    <property type="entry name" value="HISTONE-LYSINE N-METHYLTRANSFERASE-RELATED"/>
    <property type="match status" value="1"/>
</dbReference>
<dbReference type="OrthoDB" id="5984008at2759"/>
<organism evidence="4 5">
    <name type="scientific">Modicella reniformis</name>
    <dbReference type="NCBI Taxonomy" id="1440133"/>
    <lineage>
        <taxon>Eukaryota</taxon>
        <taxon>Fungi</taxon>
        <taxon>Fungi incertae sedis</taxon>
        <taxon>Mucoromycota</taxon>
        <taxon>Mortierellomycotina</taxon>
        <taxon>Mortierellomycetes</taxon>
        <taxon>Mortierellales</taxon>
        <taxon>Mortierellaceae</taxon>
        <taxon>Modicella</taxon>
    </lineage>
</organism>
<dbReference type="PROSITE" id="PS50868">
    <property type="entry name" value="POST_SET"/>
    <property type="match status" value="1"/>
</dbReference>
<dbReference type="PANTHER" id="PTHR12350:SF19">
    <property type="entry name" value="SET DOMAIN-CONTAINING PROTEIN"/>
    <property type="match status" value="1"/>
</dbReference>
<keyword evidence="2" id="KW-0808">Transferase</keyword>
<dbReference type="GO" id="GO:0032259">
    <property type="term" value="P:methylation"/>
    <property type="evidence" value="ECO:0007669"/>
    <property type="project" value="UniProtKB-KW"/>
</dbReference>